<organism evidence="1">
    <name type="scientific">Anguilla anguilla</name>
    <name type="common">European freshwater eel</name>
    <name type="synonym">Muraena anguilla</name>
    <dbReference type="NCBI Taxonomy" id="7936"/>
    <lineage>
        <taxon>Eukaryota</taxon>
        <taxon>Metazoa</taxon>
        <taxon>Chordata</taxon>
        <taxon>Craniata</taxon>
        <taxon>Vertebrata</taxon>
        <taxon>Euteleostomi</taxon>
        <taxon>Actinopterygii</taxon>
        <taxon>Neopterygii</taxon>
        <taxon>Teleostei</taxon>
        <taxon>Anguilliformes</taxon>
        <taxon>Anguillidae</taxon>
        <taxon>Anguilla</taxon>
    </lineage>
</organism>
<dbReference type="AlphaFoldDB" id="A0A0E9QFT8"/>
<protein>
    <submittedName>
        <fullName evidence="1">Uncharacterized protein</fullName>
    </submittedName>
</protein>
<reference evidence="1" key="2">
    <citation type="journal article" date="2015" name="Fish Shellfish Immunol.">
        <title>Early steps in the European eel (Anguilla anguilla)-Vibrio vulnificus interaction in the gills: Role of the RtxA13 toxin.</title>
        <authorList>
            <person name="Callol A."/>
            <person name="Pajuelo D."/>
            <person name="Ebbesson L."/>
            <person name="Teles M."/>
            <person name="MacKenzie S."/>
            <person name="Amaro C."/>
        </authorList>
    </citation>
    <scope>NUCLEOTIDE SEQUENCE</scope>
</reference>
<accession>A0A0E9QFT8</accession>
<dbReference type="EMBL" id="GBXM01092913">
    <property type="protein sequence ID" value="JAH15664.1"/>
    <property type="molecule type" value="Transcribed_RNA"/>
</dbReference>
<reference evidence="1" key="1">
    <citation type="submission" date="2014-11" db="EMBL/GenBank/DDBJ databases">
        <authorList>
            <person name="Amaro Gonzalez C."/>
        </authorList>
    </citation>
    <scope>NUCLEOTIDE SEQUENCE</scope>
</reference>
<evidence type="ECO:0000313" key="1">
    <source>
        <dbReference type="EMBL" id="JAH15664.1"/>
    </source>
</evidence>
<sequence length="37" mass="4028">MNRFSMAQSLEFTAFCGPIVMISRVWCRGGGLGISTC</sequence>
<proteinExistence type="predicted"/>
<name>A0A0E9QFT8_ANGAN</name>